<dbReference type="PANTHER" id="PTHR20929:SF11">
    <property type="entry name" value="DYNEIN AXONEMAL INTERMEDIATE CHAIN 7"/>
    <property type="match status" value="1"/>
</dbReference>
<dbReference type="InterPro" id="IPR022110">
    <property type="entry name" value="CASC1_C"/>
</dbReference>
<keyword evidence="2" id="KW-0175">Coiled coil</keyword>
<dbReference type="PRINTS" id="PR02043">
    <property type="entry name" value="CANCERSCCP1"/>
</dbReference>
<dbReference type="PANTHER" id="PTHR20929">
    <property type="entry name" value="LUNG ADENOMA SUSCEPTIBILITY 1-RELATED"/>
    <property type="match status" value="1"/>
</dbReference>
<name>A0A2P6NC94_9EUKA</name>
<feature type="domain" description="CASC1 C-terminal" evidence="4">
    <location>
        <begin position="388"/>
        <end position="559"/>
    </location>
</feature>
<dbReference type="Proteomes" id="UP000241769">
    <property type="component" value="Unassembled WGS sequence"/>
</dbReference>
<feature type="domain" description="IC97/Casc1 N-terminal" evidence="5">
    <location>
        <begin position="45"/>
        <end position="246"/>
    </location>
</feature>
<proteinExistence type="inferred from homology"/>
<dbReference type="AlphaFoldDB" id="A0A2P6NC94"/>
<sequence length="644" mass="73974">MADVEKGVASGSSPANEKKKLTKKKGKGKKKLTKKQKLAAAEETRKREELERETREREWMARADSECRAYERELRYQSEEKERREWEQEQIDKIETHVEQSKKEWHTRMNETSRWRKYIQGSQAINVHSESQINTWISVWIDQDNAALEETIQTCQEAEDIISELELLIEEHREGGEHEGDLLLLDRYRNNIYILRETQMMKIDRTTAVMIQKADEHASIKGEVLFQHQHSQIKYGLWVNVTKNPRIKRVDFSSIGLSTDVPKNLALTSVAIRMMHFAFDYLAHKSLSEYQAVGGILYMELLALPPPPKKVKGWTLRQITPLANNVSRLNYPPAVGIGVEVANMNGMTGAVGANLGWAPLRVVYALPSHVIIRDDVPVLGWWSKESNTWRTDGISEIEYDAPTKTIVFKTNHVTAIAVIIPRYFEFPISFWELKPLDRNEAVLTVTTASGRNVRIKVGEGYCRVFEPMELELYRLEQGKFTPIELLRALSSSGINILPDNNTAIQVKDHVTIKDPTLEKKLCKEISQMAGTFAFRWSRWNNMKEKRKIVFMAKEARESSHRQREGDTDEGWSHVLYQERSCTTVNTNEKSAKFSEDLVEGGKIHQHLYHCLQPANPYQPSIPSVAFTSTLQTLLLLLRLPSFSA</sequence>
<organism evidence="6 7">
    <name type="scientific">Planoprotostelium fungivorum</name>
    <dbReference type="NCBI Taxonomy" id="1890364"/>
    <lineage>
        <taxon>Eukaryota</taxon>
        <taxon>Amoebozoa</taxon>
        <taxon>Evosea</taxon>
        <taxon>Variosea</taxon>
        <taxon>Cavosteliida</taxon>
        <taxon>Cavosteliaceae</taxon>
        <taxon>Planoprotostelium</taxon>
    </lineage>
</organism>
<dbReference type="EMBL" id="MDYQ01000121">
    <property type="protein sequence ID" value="PRP81577.1"/>
    <property type="molecule type" value="Genomic_DNA"/>
</dbReference>
<dbReference type="Pfam" id="PF15927">
    <property type="entry name" value="Casc1_N"/>
    <property type="match status" value="1"/>
</dbReference>
<dbReference type="GO" id="GO:0048487">
    <property type="term" value="F:beta-tubulin binding"/>
    <property type="evidence" value="ECO:0007669"/>
    <property type="project" value="TreeGrafter"/>
</dbReference>
<dbReference type="InterPro" id="IPR031826">
    <property type="entry name" value="IC97/Casc1_N"/>
</dbReference>
<dbReference type="Pfam" id="PF12366">
    <property type="entry name" value="Casc1_C"/>
    <property type="match status" value="1"/>
</dbReference>
<evidence type="ECO:0000313" key="7">
    <source>
        <dbReference type="Proteomes" id="UP000241769"/>
    </source>
</evidence>
<evidence type="ECO:0000256" key="1">
    <source>
        <dbReference type="ARBA" id="ARBA00024332"/>
    </source>
</evidence>
<feature type="compositionally biased region" description="Basic and acidic residues" evidence="3">
    <location>
        <begin position="40"/>
        <end position="62"/>
    </location>
</feature>
<dbReference type="OrthoDB" id="297923at2759"/>
<reference evidence="6 7" key="1">
    <citation type="journal article" date="2018" name="Genome Biol. Evol.">
        <title>Multiple Roots of Fruiting Body Formation in Amoebozoa.</title>
        <authorList>
            <person name="Hillmann F."/>
            <person name="Forbes G."/>
            <person name="Novohradska S."/>
            <person name="Ferling I."/>
            <person name="Riege K."/>
            <person name="Groth M."/>
            <person name="Westermann M."/>
            <person name="Marz M."/>
            <person name="Spaller T."/>
            <person name="Winckler T."/>
            <person name="Schaap P."/>
            <person name="Glockner G."/>
        </authorList>
    </citation>
    <scope>NUCLEOTIDE SEQUENCE [LARGE SCALE GENOMIC DNA]</scope>
    <source>
        <strain evidence="6 7">Jena</strain>
    </source>
</reference>
<comment type="caution">
    <text evidence="6">The sequence shown here is derived from an EMBL/GenBank/DDBJ whole genome shotgun (WGS) entry which is preliminary data.</text>
</comment>
<dbReference type="InterPro" id="IPR023247">
    <property type="entry name" value="IC97/Dnai7-like"/>
</dbReference>
<evidence type="ECO:0000259" key="5">
    <source>
        <dbReference type="Pfam" id="PF15927"/>
    </source>
</evidence>
<evidence type="ECO:0000256" key="3">
    <source>
        <dbReference type="SAM" id="MobiDB-lite"/>
    </source>
</evidence>
<dbReference type="InParanoid" id="A0A2P6NC94"/>
<protein>
    <submittedName>
        <fullName evidence="6">Uncharacterized protein</fullName>
    </submittedName>
</protein>
<evidence type="ECO:0000256" key="2">
    <source>
        <dbReference type="SAM" id="Coils"/>
    </source>
</evidence>
<accession>A0A2P6NC94</accession>
<dbReference type="GO" id="GO:0008017">
    <property type="term" value="F:microtubule binding"/>
    <property type="evidence" value="ECO:0007669"/>
    <property type="project" value="TreeGrafter"/>
</dbReference>
<feature type="compositionally biased region" description="Basic residues" evidence="3">
    <location>
        <begin position="20"/>
        <end position="37"/>
    </location>
</feature>
<dbReference type="GO" id="GO:0005930">
    <property type="term" value="C:axoneme"/>
    <property type="evidence" value="ECO:0007669"/>
    <property type="project" value="TreeGrafter"/>
</dbReference>
<keyword evidence="7" id="KW-1185">Reference proteome</keyword>
<evidence type="ECO:0000259" key="4">
    <source>
        <dbReference type="Pfam" id="PF12366"/>
    </source>
</evidence>
<feature type="region of interest" description="Disordered" evidence="3">
    <location>
        <begin position="1"/>
        <end position="62"/>
    </location>
</feature>
<feature type="coiled-coil region" evidence="2">
    <location>
        <begin position="148"/>
        <end position="175"/>
    </location>
</feature>
<comment type="similarity">
    <text evidence="1">Belongs to the DNAI7 family.</text>
</comment>
<gene>
    <name evidence="6" type="ORF">PROFUN_01084</name>
</gene>
<evidence type="ECO:0000313" key="6">
    <source>
        <dbReference type="EMBL" id="PRP81577.1"/>
    </source>
</evidence>